<dbReference type="InterPro" id="IPR029063">
    <property type="entry name" value="SAM-dependent_MTases_sf"/>
</dbReference>
<reference evidence="2 3" key="1">
    <citation type="submission" date="2020-05" db="EMBL/GenBank/DDBJ databases">
        <title>Draft genome sequence of Desulfovibrio sp. strain HN2T.</title>
        <authorList>
            <person name="Ueno A."/>
            <person name="Tamazawa S."/>
            <person name="Tamamura S."/>
            <person name="Murakami T."/>
            <person name="Kiyama T."/>
            <person name="Inomata H."/>
            <person name="Amano Y."/>
            <person name="Miyakawa K."/>
            <person name="Tamaki H."/>
            <person name="Naganuma T."/>
            <person name="Kaneko K."/>
        </authorList>
    </citation>
    <scope>NUCLEOTIDE SEQUENCE [LARGE SCALE GENOMIC DNA]</scope>
    <source>
        <strain evidence="2 3">HN2</strain>
    </source>
</reference>
<dbReference type="PANTHER" id="PTHR43591">
    <property type="entry name" value="METHYLTRANSFERASE"/>
    <property type="match status" value="1"/>
</dbReference>
<evidence type="ECO:0000259" key="1">
    <source>
        <dbReference type="Pfam" id="PF08241"/>
    </source>
</evidence>
<dbReference type="EMBL" id="BLVO01000001">
    <property type="protein sequence ID" value="GFM31732.1"/>
    <property type="molecule type" value="Genomic_DNA"/>
</dbReference>
<keyword evidence="2" id="KW-0808">Transferase</keyword>
<proteinExistence type="predicted"/>
<gene>
    <name evidence="2" type="ORF">DSM101010T_00970</name>
</gene>
<feature type="domain" description="Methyltransferase type 11" evidence="1">
    <location>
        <begin position="45"/>
        <end position="133"/>
    </location>
</feature>
<dbReference type="SUPFAM" id="SSF53335">
    <property type="entry name" value="S-adenosyl-L-methionine-dependent methyltransferases"/>
    <property type="match status" value="1"/>
</dbReference>
<evidence type="ECO:0000313" key="3">
    <source>
        <dbReference type="Proteomes" id="UP000503840"/>
    </source>
</evidence>
<name>A0A7J0BEX2_9BACT</name>
<sequence length="250" mass="28321">MWDKDTVRRYEEWFDTQEGSFALRAEKRLLEYLVSGWPRRGHSFLEVGCGPGMILEMMYETGFDVTGLDASPAMLAAARKRMGTRADLHVGNAEHLPFGDNQFDYVALLTVLEFVEDPMRALEEAFRVAARGVIVTMLNKWSFYYLSHGIRCCGHHSGVLREATWYTPVRMRSMVRKAAGNKPFTMRSVLPGPFITWKHTLPWRFVNTLLLPYGLGSYTGIRVDLCDIETVTPLMARTKAVAPPNPIASP</sequence>
<comment type="caution">
    <text evidence="2">The sequence shown here is derived from an EMBL/GenBank/DDBJ whole genome shotgun (WGS) entry which is preliminary data.</text>
</comment>
<dbReference type="GO" id="GO:0032259">
    <property type="term" value="P:methylation"/>
    <property type="evidence" value="ECO:0007669"/>
    <property type="project" value="UniProtKB-KW"/>
</dbReference>
<dbReference type="Pfam" id="PF08241">
    <property type="entry name" value="Methyltransf_11"/>
    <property type="match status" value="1"/>
</dbReference>
<dbReference type="InterPro" id="IPR013216">
    <property type="entry name" value="Methyltransf_11"/>
</dbReference>
<dbReference type="AlphaFoldDB" id="A0A7J0BEX2"/>
<accession>A0A7J0BEX2</accession>
<dbReference type="Proteomes" id="UP000503840">
    <property type="component" value="Unassembled WGS sequence"/>
</dbReference>
<evidence type="ECO:0000313" key="2">
    <source>
        <dbReference type="EMBL" id="GFM31732.1"/>
    </source>
</evidence>
<keyword evidence="2" id="KW-0489">Methyltransferase</keyword>
<protein>
    <submittedName>
        <fullName evidence="2">Methyltransferase type 11</fullName>
    </submittedName>
</protein>
<dbReference type="Gene3D" id="3.40.50.150">
    <property type="entry name" value="Vaccinia Virus protein VP39"/>
    <property type="match status" value="1"/>
</dbReference>
<dbReference type="GO" id="GO:0008757">
    <property type="term" value="F:S-adenosylmethionine-dependent methyltransferase activity"/>
    <property type="evidence" value="ECO:0007669"/>
    <property type="project" value="InterPro"/>
</dbReference>
<dbReference type="RefSeq" id="WP_174403439.1">
    <property type="nucleotide sequence ID" value="NZ_BLVO01000001.1"/>
</dbReference>
<dbReference type="CDD" id="cd02440">
    <property type="entry name" value="AdoMet_MTases"/>
    <property type="match status" value="1"/>
</dbReference>
<keyword evidence="3" id="KW-1185">Reference proteome</keyword>
<dbReference type="PANTHER" id="PTHR43591:SF110">
    <property type="entry name" value="RHODANESE DOMAIN-CONTAINING PROTEIN"/>
    <property type="match status" value="1"/>
</dbReference>
<organism evidence="2 3">
    <name type="scientific">Desulfovibrio subterraneus</name>
    <dbReference type="NCBI Taxonomy" id="2718620"/>
    <lineage>
        <taxon>Bacteria</taxon>
        <taxon>Pseudomonadati</taxon>
        <taxon>Thermodesulfobacteriota</taxon>
        <taxon>Desulfovibrionia</taxon>
        <taxon>Desulfovibrionales</taxon>
        <taxon>Desulfovibrionaceae</taxon>
        <taxon>Desulfovibrio</taxon>
    </lineage>
</organism>